<dbReference type="Proteomes" id="UP000595140">
    <property type="component" value="Unassembled WGS sequence"/>
</dbReference>
<keyword evidence="5" id="KW-1185">Reference proteome</keyword>
<name>A0A484KVF5_9ASTE</name>
<organism evidence="4 5">
    <name type="scientific">Cuscuta campestris</name>
    <dbReference type="NCBI Taxonomy" id="132261"/>
    <lineage>
        <taxon>Eukaryota</taxon>
        <taxon>Viridiplantae</taxon>
        <taxon>Streptophyta</taxon>
        <taxon>Embryophyta</taxon>
        <taxon>Tracheophyta</taxon>
        <taxon>Spermatophyta</taxon>
        <taxon>Magnoliopsida</taxon>
        <taxon>eudicotyledons</taxon>
        <taxon>Gunneridae</taxon>
        <taxon>Pentapetalae</taxon>
        <taxon>asterids</taxon>
        <taxon>lamiids</taxon>
        <taxon>Solanales</taxon>
        <taxon>Convolvulaceae</taxon>
        <taxon>Cuscuteae</taxon>
        <taxon>Cuscuta</taxon>
        <taxon>Cuscuta subgen. Grammica</taxon>
        <taxon>Cuscuta sect. Cleistogrammica</taxon>
    </lineage>
</organism>
<gene>
    <name evidence="4" type="ORF">CCAM_LOCUS7872</name>
</gene>
<dbReference type="PANTHER" id="PTHR35317:SF35">
    <property type="entry name" value="DUF4219 DOMAIN-CONTAINING PROTEIN"/>
    <property type="match status" value="1"/>
</dbReference>
<feature type="region of interest" description="Disordered" evidence="2">
    <location>
        <begin position="453"/>
        <end position="492"/>
    </location>
</feature>
<feature type="compositionally biased region" description="Polar residues" evidence="2">
    <location>
        <begin position="517"/>
        <end position="536"/>
    </location>
</feature>
<sequence length="923" mass="105384">MRAFLKSQGGRVWRIIETGWTEPTETNAEGVKVIKTFEKYSKEEAQAAECNDRALNALFGAVDSSQYRLISNCTEAKKAWESLETTHEGDERVKTAKIQILMTKYESLRMDEKERITDFHGRVRELANEAENLKRPFTEDSLVLKVLRALPESYAMDAKAIRQAHDIKNMTLDQLMGNLETIELQMNEELKRKKNEKPIAFHSLADEDDNEDDIAQDKDFQEQLSLFTRQFKKQWIQKRGKNNFQGESSKGIQFRNTRPREYEEQNTEDAAEQLTVLQEKWTELLLVHRKNILEKNQLAVEVEDLRKKMDKVNQQLIQTEGEKSDLKYELTQLKSYQRWMKSAGAEKIEEMVSSSKFYGDRSGIGHTSSEGSKTPLDLFTRETRNITKQLDTKELPECNLSKGKDKVFQRPDCHQNPLHAESHEAQLDEAPLKPDLPTVFYLEYKADALSQRMQSTSDEIGKANEKDRSNFKQQDEPCKATASEPCQTEFGGDDEEFLNLLEEEPLMAVFEVPFQSQVSTPQNQKSTSKPSISNPVRWSKRKLESEIKTPEAPSPLSKKAKSSAKKSVSNSKTPQTRTKKQQNILSGKSSNTIFISSNAKSFMSLIKKKHIISQRNIDVDDFTLKTNLIPLLKARKLLRSVTLPGSYVKQVVHEFYCNLNESFIHSTDENFEKVFVRGKYYDFSPAAVNKFLGVNDELDVQIGEATMWKELTHGARNSQQSTNKVPSSILNSSYSILLRVAACHWLATTHTNTVTKAMGMLLYKFKNGVPINLGKLIVSQIAEFGKRNYKQNDNGLPFPVLIFQMLLSQGFVKVAADKEEPPEPLLHIDYRHFEGNHFNDMESTQSCAQQGVSAVIQYLDDKLEANREEMRMTLAKQSALEEEHKHLTWLREVVTDSAATTEGESAQGESSQEEEEEEDELSA</sequence>
<feature type="domain" description="Putative plant transposon protein" evidence="3">
    <location>
        <begin position="635"/>
        <end position="810"/>
    </location>
</feature>
<accession>A0A484KVF5</accession>
<dbReference type="Pfam" id="PF20167">
    <property type="entry name" value="Transposase_32"/>
    <property type="match status" value="1"/>
</dbReference>
<feature type="compositionally biased region" description="Polar residues" evidence="2">
    <location>
        <begin position="573"/>
        <end position="585"/>
    </location>
</feature>
<feature type="compositionally biased region" description="Acidic residues" evidence="2">
    <location>
        <begin position="911"/>
        <end position="923"/>
    </location>
</feature>
<feature type="region of interest" description="Disordered" evidence="2">
    <location>
        <begin position="517"/>
        <end position="585"/>
    </location>
</feature>
<dbReference type="PANTHER" id="PTHR35317">
    <property type="entry name" value="OS04G0629600 PROTEIN"/>
    <property type="match status" value="1"/>
</dbReference>
<dbReference type="AlphaFoldDB" id="A0A484KVF5"/>
<dbReference type="EMBL" id="OOIL02000516">
    <property type="protein sequence ID" value="VFQ66096.1"/>
    <property type="molecule type" value="Genomic_DNA"/>
</dbReference>
<proteinExistence type="predicted"/>
<evidence type="ECO:0000259" key="3">
    <source>
        <dbReference type="Pfam" id="PF20167"/>
    </source>
</evidence>
<evidence type="ECO:0000313" key="5">
    <source>
        <dbReference type="Proteomes" id="UP000595140"/>
    </source>
</evidence>
<evidence type="ECO:0000313" key="4">
    <source>
        <dbReference type="EMBL" id="VFQ66096.1"/>
    </source>
</evidence>
<dbReference type="Pfam" id="PF14223">
    <property type="entry name" value="Retrotran_gag_2"/>
    <property type="match status" value="1"/>
</dbReference>
<evidence type="ECO:0000256" key="2">
    <source>
        <dbReference type="SAM" id="MobiDB-lite"/>
    </source>
</evidence>
<feature type="compositionally biased region" description="Basic and acidic residues" evidence="2">
    <location>
        <begin position="459"/>
        <end position="478"/>
    </location>
</feature>
<feature type="region of interest" description="Disordered" evidence="2">
    <location>
        <begin position="892"/>
        <end position="923"/>
    </location>
</feature>
<feature type="coiled-coil region" evidence="1">
    <location>
        <begin position="295"/>
        <end position="329"/>
    </location>
</feature>
<reference evidence="4 5" key="1">
    <citation type="submission" date="2018-04" db="EMBL/GenBank/DDBJ databases">
        <authorList>
            <person name="Vogel A."/>
        </authorList>
    </citation>
    <scope>NUCLEOTIDE SEQUENCE [LARGE SCALE GENOMIC DNA]</scope>
</reference>
<dbReference type="OrthoDB" id="1425037at2759"/>
<protein>
    <recommendedName>
        <fullName evidence="3">Putative plant transposon protein domain-containing protein</fullName>
    </recommendedName>
</protein>
<dbReference type="InterPro" id="IPR046796">
    <property type="entry name" value="Transposase_32_dom"/>
</dbReference>
<keyword evidence="1" id="KW-0175">Coiled coil</keyword>
<evidence type="ECO:0000256" key="1">
    <source>
        <dbReference type="SAM" id="Coils"/>
    </source>
</evidence>